<dbReference type="EMBL" id="RRCN01000001">
    <property type="protein sequence ID" value="RRJ63391.1"/>
    <property type="molecule type" value="Genomic_DNA"/>
</dbReference>
<keyword evidence="2" id="KW-1185">Reference proteome</keyword>
<protein>
    <recommendedName>
        <fullName evidence="3">Nucleotidyltransferase family protein</fullName>
    </recommendedName>
</protein>
<organism evidence="1 2">
    <name type="scientific">Paenibacillus oralis</name>
    <dbReference type="NCBI Taxonomy" id="2490856"/>
    <lineage>
        <taxon>Bacteria</taxon>
        <taxon>Bacillati</taxon>
        <taxon>Bacillota</taxon>
        <taxon>Bacilli</taxon>
        <taxon>Bacillales</taxon>
        <taxon>Paenibacillaceae</taxon>
        <taxon>Paenibacillus</taxon>
    </lineage>
</organism>
<evidence type="ECO:0008006" key="3">
    <source>
        <dbReference type="Google" id="ProtNLM"/>
    </source>
</evidence>
<accession>A0A3P3TZ46</accession>
<proteinExistence type="predicted"/>
<name>A0A3P3TZ46_9BACL</name>
<evidence type="ECO:0000313" key="1">
    <source>
        <dbReference type="EMBL" id="RRJ63391.1"/>
    </source>
</evidence>
<gene>
    <name evidence="1" type="ORF">EHV15_11005</name>
</gene>
<dbReference type="Proteomes" id="UP000267017">
    <property type="component" value="Unassembled WGS sequence"/>
</dbReference>
<evidence type="ECO:0000313" key="2">
    <source>
        <dbReference type="Proteomes" id="UP000267017"/>
    </source>
</evidence>
<dbReference type="AlphaFoldDB" id="A0A3P3TZ46"/>
<comment type="caution">
    <text evidence="1">The sequence shown here is derived from an EMBL/GenBank/DDBJ whole genome shotgun (WGS) entry which is preliminary data.</text>
</comment>
<dbReference type="RefSeq" id="WP_128631232.1">
    <property type="nucleotide sequence ID" value="NZ_RRCN01000001.1"/>
</dbReference>
<dbReference type="OrthoDB" id="9773927at2"/>
<reference evidence="1 2" key="1">
    <citation type="submission" date="2018-11" db="EMBL/GenBank/DDBJ databases">
        <title>Genome sequencing of Paenibacillus sp. KCOM 3021 (= ChDC PVNT-B20).</title>
        <authorList>
            <person name="Kook J.-K."/>
            <person name="Park S.-N."/>
            <person name="Lim Y.K."/>
        </authorList>
    </citation>
    <scope>NUCLEOTIDE SEQUENCE [LARGE SCALE GENOMIC DNA]</scope>
    <source>
        <strain evidence="1 2">KCOM 3021</strain>
    </source>
</reference>
<sequence>MENSLFYEWILGCPDSNSEKVHPVNDPPAEIRRFVNTHKLHSFFYDKLQGRGELLNGINQDLANTLKEIDYTFQSRWSFLRDLSKELPFPLVVIKGFSNHLSSNGRIPLKKSMDIDLLYENPKYLKQCLLKNNFVEFKGETEHEEADLYRGNLYIDLHKLVPVITYPDDIDQVKHNNDLTQNGFRFMKKLDYQAVVKNSIFVDDNILAPNVTLSVLIACANIFRDYITRIDKLPVFKLVELLEVRMLLDLPEYDESLLKELIEAFDAHHSMDFAGYALELLYNVNPFRRLLSHSMNRFPQVLFWNFHSWFFPDDLKHTLLNDKFSYVIAQLADNDFDLRINKRIAATNDSADLSSRLSALQDIQKSTNHKRLSYTLVATLIMEGLELKLMIHHVSALSAKDIISFEFGCDRKTFFGCTEREIDIGTSTQMDTEEDIRLNEEEGSLEVRLYLPNSQLALIQEDGKLPLNLYIEKYEHRIEYNCLCPVLIRLPS</sequence>